<evidence type="ECO:0000259" key="6">
    <source>
        <dbReference type="Pfam" id="PF07940"/>
    </source>
</evidence>
<dbReference type="EMBL" id="JBHTLU010000035">
    <property type="protein sequence ID" value="MFD1223562.1"/>
    <property type="molecule type" value="Genomic_DNA"/>
</dbReference>
<reference evidence="8" key="1">
    <citation type="journal article" date="2019" name="Int. J. Syst. Evol. Microbiol.">
        <title>The Global Catalogue of Microorganisms (GCM) 10K type strain sequencing project: providing services to taxonomists for standard genome sequencing and annotation.</title>
        <authorList>
            <consortium name="The Broad Institute Genomics Platform"/>
            <consortium name="The Broad Institute Genome Sequencing Center for Infectious Disease"/>
            <person name="Wu L."/>
            <person name="Ma J."/>
        </authorList>
    </citation>
    <scope>NUCLEOTIDE SEQUENCE [LARGE SCALE GENOMIC DNA]</scope>
    <source>
        <strain evidence="8">CCUG 53270</strain>
    </source>
</reference>
<dbReference type="Pfam" id="PF07940">
    <property type="entry name" value="Hepar_II_III_C"/>
    <property type="match status" value="1"/>
</dbReference>
<comment type="caution">
    <text evidence="7">The sequence shown here is derived from an EMBL/GenBank/DDBJ whole genome shotgun (WGS) entry which is preliminary data.</text>
</comment>
<proteinExistence type="predicted"/>
<gene>
    <name evidence="7" type="ORF">ACFQ4B_25915</name>
</gene>
<evidence type="ECO:0000313" key="7">
    <source>
        <dbReference type="EMBL" id="MFD1223562.1"/>
    </source>
</evidence>
<keyword evidence="3" id="KW-0574">Periplasm</keyword>
<keyword evidence="2" id="KW-0732">Signal</keyword>
<keyword evidence="8" id="KW-1185">Reference proteome</keyword>
<dbReference type="InterPro" id="IPR008397">
    <property type="entry name" value="Alginate_lyase_dom"/>
</dbReference>
<comment type="subcellular location">
    <subcellularLocation>
        <location evidence="1">Periplasm</location>
    </subcellularLocation>
</comment>
<evidence type="ECO:0000256" key="2">
    <source>
        <dbReference type="ARBA" id="ARBA00022729"/>
    </source>
</evidence>
<dbReference type="Gene3D" id="2.70.98.70">
    <property type="match status" value="1"/>
</dbReference>
<dbReference type="InterPro" id="IPR008929">
    <property type="entry name" value="Chondroitin_lyas"/>
</dbReference>
<dbReference type="PANTHER" id="PTHR39210:SF1">
    <property type="entry name" value="HEPARIN-SULFATE LYASE"/>
    <property type="match status" value="1"/>
</dbReference>
<evidence type="ECO:0000259" key="5">
    <source>
        <dbReference type="Pfam" id="PF05426"/>
    </source>
</evidence>
<dbReference type="RefSeq" id="WP_345590758.1">
    <property type="nucleotide sequence ID" value="NZ_BAABJG010000024.1"/>
</dbReference>
<dbReference type="InterPro" id="IPR012480">
    <property type="entry name" value="Hepar_II_III_C"/>
</dbReference>
<evidence type="ECO:0000256" key="3">
    <source>
        <dbReference type="ARBA" id="ARBA00022764"/>
    </source>
</evidence>
<feature type="domain" description="Alginate lyase" evidence="5">
    <location>
        <begin position="98"/>
        <end position="308"/>
    </location>
</feature>
<evidence type="ECO:0000256" key="4">
    <source>
        <dbReference type="ARBA" id="ARBA00023239"/>
    </source>
</evidence>
<sequence length="674" mass="76126">MNISEKVTKYGWAAEVLEQLQKELDLAMALPLDIPVEPGGWWHQYVCPKHHTELLFDPIEADAREFHCPEGCTLQGEPYRGAWLVMKHQSYARYALQAAAVYAGTGQERYAQWSMDIVLRYAAQFPSYPVHPEAEGWMLKGRAFHQALTEAIWATTLLRAYLLLGDAGRGTAGQDETDQLELFFSMLEESMTQSRKLLVEVQKKPESNYTAWLNAALACLYARRQDMGRMKELLEGEGGLRHHLSIGICPDQMEYEGSTYYHVFVLRAYFIAAEMAGRLGMDWYSMTGEQGQSFEGMLDVMAALANDQGELIALHDGPYQRIPYAREIAETVEIGLTRYKKGRYVPLLREAYRQMYGRPVRAGLEALVYGQGSLEDYHEPDPGRNISKLLESSGFVIGRRPSGLLSFFADYGEHGGSHGHYDKLHLTLASRDGWLAPELGMVPYGSVMRKEWYACTESHNTVVIGQRSQAAHTGKLVRYEDNPEWTYAWLSSSEAYEGCRMDRHLLLTGSWLLDWFEVELEEEAAIDWWMHSPKLSPLNSELWKPKSGLLDEAGSYRYVQPASECIGQSAEADWVQLTMSGRSGEGIRMSACLSPSSRMVLTETPGTADRPIDRMHGILHRQFGRKAAFITVYGDTGKNGSLKMSLLPKDRKAVELGKWRAVLDPVRGLESERL</sequence>
<dbReference type="SUPFAM" id="SSF48230">
    <property type="entry name" value="Chondroitin AC/alginate lyase"/>
    <property type="match status" value="1"/>
</dbReference>
<name>A0ABW3UT52_9BACL</name>
<evidence type="ECO:0000256" key="1">
    <source>
        <dbReference type="ARBA" id="ARBA00004418"/>
    </source>
</evidence>
<protein>
    <submittedName>
        <fullName evidence="7">Heparinase II/III family protein</fullName>
    </submittedName>
</protein>
<dbReference type="Pfam" id="PF05426">
    <property type="entry name" value="Alginate_lyase"/>
    <property type="match status" value="1"/>
</dbReference>
<accession>A0ABW3UT52</accession>
<dbReference type="Gene3D" id="1.50.10.100">
    <property type="entry name" value="Chondroitin AC/alginate lyase"/>
    <property type="match status" value="1"/>
</dbReference>
<evidence type="ECO:0000313" key="8">
    <source>
        <dbReference type="Proteomes" id="UP001597180"/>
    </source>
</evidence>
<organism evidence="7 8">
    <name type="scientific">Paenibacillus vulneris</name>
    <dbReference type="NCBI Taxonomy" id="1133364"/>
    <lineage>
        <taxon>Bacteria</taxon>
        <taxon>Bacillati</taxon>
        <taxon>Bacillota</taxon>
        <taxon>Bacilli</taxon>
        <taxon>Bacillales</taxon>
        <taxon>Paenibacillaceae</taxon>
        <taxon>Paenibacillus</taxon>
    </lineage>
</organism>
<keyword evidence="4" id="KW-0456">Lyase</keyword>
<dbReference type="PANTHER" id="PTHR39210">
    <property type="entry name" value="HEPARIN-SULFATE LYASE"/>
    <property type="match status" value="1"/>
</dbReference>
<feature type="domain" description="Heparinase II/III-like C-terminal" evidence="6">
    <location>
        <begin position="386"/>
        <end position="535"/>
    </location>
</feature>
<dbReference type="Proteomes" id="UP001597180">
    <property type="component" value="Unassembled WGS sequence"/>
</dbReference>